<evidence type="ECO:0000313" key="2">
    <source>
        <dbReference type="Proteomes" id="UP000499080"/>
    </source>
</evidence>
<dbReference type="AlphaFoldDB" id="A0A4Y2LHY5"/>
<dbReference type="EMBL" id="BGPR01005855">
    <property type="protein sequence ID" value="GBN14039.1"/>
    <property type="molecule type" value="Genomic_DNA"/>
</dbReference>
<sequence>MVEPFAESNGDSCSAIEDMPADLKSLYFFVSDVVSYIAGFICRKLANSLKCAVCVSAMVSNPTFSEFIEQKYRGGLVYPGLDTEKLCKEVVELLVLEILLQSQYCCRGHVNQPEPVETPCLGVLSFLISM</sequence>
<proteinExistence type="predicted"/>
<accession>A0A4Y2LHY5</accession>
<dbReference type="OrthoDB" id="7312725at2759"/>
<organism evidence="1 2">
    <name type="scientific">Araneus ventricosus</name>
    <name type="common">Orbweaver spider</name>
    <name type="synonym">Epeira ventricosa</name>
    <dbReference type="NCBI Taxonomy" id="182803"/>
    <lineage>
        <taxon>Eukaryota</taxon>
        <taxon>Metazoa</taxon>
        <taxon>Ecdysozoa</taxon>
        <taxon>Arthropoda</taxon>
        <taxon>Chelicerata</taxon>
        <taxon>Arachnida</taxon>
        <taxon>Araneae</taxon>
        <taxon>Araneomorphae</taxon>
        <taxon>Entelegynae</taxon>
        <taxon>Araneoidea</taxon>
        <taxon>Araneidae</taxon>
        <taxon>Araneus</taxon>
    </lineage>
</organism>
<dbReference type="Proteomes" id="UP000499080">
    <property type="component" value="Unassembled WGS sequence"/>
</dbReference>
<protein>
    <submittedName>
        <fullName evidence="1">Uncharacterized protein</fullName>
    </submittedName>
</protein>
<comment type="caution">
    <text evidence="1">The sequence shown here is derived from an EMBL/GenBank/DDBJ whole genome shotgun (WGS) entry which is preliminary data.</text>
</comment>
<name>A0A4Y2LHY5_ARAVE</name>
<reference evidence="1 2" key="1">
    <citation type="journal article" date="2019" name="Sci. Rep.">
        <title>Orb-weaving spider Araneus ventricosus genome elucidates the spidroin gene catalogue.</title>
        <authorList>
            <person name="Kono N."/>
            <person name="Nakamura H."/>
            <person name="Ohtoshi R."/>
            <person name="Moran D.A.P."/>
            <person name="Shinohara A."/>
            <person name="Yoshida Y."/>
            <person name="Fujiwara M."/>
            <person name="Mori M."/>
            <person name="Tomita M."/>
            <person name="Arakawa K."/>
        </authorList>
    </citation>
    <scope>NUCLEOTIDE SEQUENCE [LARGE SCALE GENOMIC DNA]</scope>
</reference>
<evidence type="ECO:0000313" key="1">
    <source>
        <dbReference type="EMBL" id="GBN14039.1"/>
    </source>
</evidence>
<gene>
    <name evidence="1" type="ORF">AVEN_249378_1</name>
</gene>
<keyword evidence="2" id="KW-1185">Reference proteome</keyword>